<evidence type="ECO:0000256" key="7">
    <source>
        <dbReference type="SAM" id="MobiDB-lite"/>
    </source>
</evidence>
<sequence>MVAGAAGRGRGAGHRRGRRRGGRRAAARRGRFAPPGCEGTRGSELVNDTAAAKSPPVRHGALELLRAVPAGVSQVYLQESVPAGIAFLVALALAGPEFALAGLVGSAVGVLTATALRVPRERISQGLFGFNATLVVLGTVASFQPLGPALLVGIAGAVVATVLARVADLLLTVPARTAPFVLTYWLIVYIGHHFDWIRASPSPVSPVLGLDGDPLALFSAEAEVFLMSGWLPGLVMLIGLAIVRFRLAVGAFCGAAVALAAVELLPHTPPDVASGVYGFNAALVVVGLLTTGRTWRSCLVAVPAVLLLQGGVEALGLVPTTFPFVLAMWTADLHRLHRTGTARP</sequence>
<accession>A0A5M7CAU7</accession>
<evidence type="ECO:0000313" key="9">
    <source>
        <dbReference type="EMBL" id="KAA5836851.1"/>
    </source>
</evidence>
<organism evidence="9 10">
    <name type="scientific">Saccharopolyspora hirsuta</name>
    <dbReference type="NCBI Taxonomy" id="1837"/>
    <lineage>
        <taxon>Bacteria</taxon>
        <taxon>Bacillati</taxon>
        <taxon>Actinomycetota</taxon>
        <taxon>Actinomycetes</taxon>
        <taxon>Pseudonocardiales</taxon>
        <taxon>Pseudonocardiaceae</taxon>
        <taxon>Saccharopolyspora</taxon>
    </lineage>
</organism>
<evidence type="ECO:0000256" key="6">
    <source>
        <dbReference type="ARBA" id="ARBA00023136"/>
    </source>
</evidence>
<keyword evidence="5 8" id="KW-1133">Transmembrane helix</keyword>
<dbReference type="OrthoDB" id="3672812at2"/>
<dbReference type="Proteomes" id="UP000323946">
    <property type="component" value="Unassembled WGS sequence"/>
</dbReference>
<evidence type="ECO:0000256" key="2">
    <source>
        <dbReference type="ARBA" id="ARBA00005914"/>
    </source>
</evidence>
<feature type="transmembrane region" description="Helical" evidence="8">
    <location>
        <begin position="217"/>
        <end position="240"/>
    </location>
</feature>
<dbReference type="Pfam" id="PF03253">
    <property type="entry name" value="UT"/>
    <property type="match status" value="1"/>
</dbReference>
<gene>
    <name evidence="9" type="ORF">F1721_03105</name>
</gene>
<dbReference type="InterPro" id="IPR029020">
    <property type="entry name" value="Ammonium/urea_transptr"/>
</dbReference>
<feature type="transmembrane region" description="Helical" evidence="8">
    <location>
        <begin position="85"/>
        <end position="111"/>
    </location>
</feature>
<dbReference type="GO" id="GO:0005886">
    <property type="term" value="C:plasma membrane"/>
    <property type="evidence" value="ECO:0007669"/>
    <property type="project" value="UniProtKB-SubCell"/>
</dbReference>
<keyword evidence="10" id="KW-1185">Reference proteome</keyword>
<feature type="transmembrane region" description="Helical" evidence="8">
    <location>
        <begin position="149"/>
        <end position="171"/>
    </location>
</feature>
<protein>
    <submittedName>
        <fullName evidence="9">Urea transporter</fullName>
    </submittedName>
</protein>
<evidence type="ECO:0000256" key="3">
    <source>
        <dbReference type="ARBA" id="ARBA00022475"/>
    </source>
</evidence>
<feature type="transmembrane region" description="Helical" evidence="8">
    <location>
        <begin position="272"/>
        <end position="291"/>
    </location>
</feature>
<dbReference type="AlphaFoldDB" id="A0A5M7CAU7"/>
<feature type="transmembrane region" description="Helical" evidence="8">
    <location>
        <begin position="178"/>
        <end position="197"/>
    </location>
</feature>
<evidence type="ECO:0000313" key="10">
    <source>
        <dbReference type="Proteomes" id="UP000323946"/>
    </source>
</evidence>
<feature type="compositionally biased region" description="Gly residues" evidence="7">
    <location>
        <begin position="1"/>
        <end position="10"/>
    </location>
</feature>
<dbReference type="EMBL" id="VWPH01000002">
    <property type="protein sequence ID" value="KAA5836851.1"/>
    <property type="molecule type" value="Genomic_DNA"/>
</dbReference>
<name>A0A5M7CAU7_SACHI</name>
<feature type="region of interest" description="Disordered" evidence="7">
    <location>
        <begin position="1"/>
        <end position="44"/>
    </location>
</feature>
<feature type="transmembrane region" description="Helical" evidence="8">
    <location>
        <begin position="298"/>
        <end position="318"/>
    </location>
</feature>
<evidence type="ECO:0000256" key="5">
    <source>
        <dbReference type="ARBA" id="ARBA00022989"/>
    </source>
</evidence>
<feature type="transmembrane region" description="Helical" evidence="8">
    <location>
        <begin position="247"/>
        <end position="266"/>
    </location>
</feature>
<dbReference type="Gene3D" id="1.10.3430.10">
    <property type="entry name" value="Ammonium transporter AmtB like domains"/>
    <property type="match status" value="1"/>
</dbReference>
<feature type="compositionally biased region" description="Basic residues" evidence="7">
    <location>
        <begin position="11"/>
        <end position="31"/>
    </location>
</feature>
<dbReference type="PANTHER" id="PTHR10464">
    <property type="entry name" value="UREA TRANSPORTER"/>
    <property type="match status" value="1"/>
</dbReference>
<evidence type="ECO:0000256" key="4">
    <source>
        <dbReference type="ARBA" id="ARBA00022692"/>
    </source>
</evidence>
<comment type="similarity">
    <text evidence="2">Belongs to the urea transporter family.</text>
</comment>
<keyword evidence="4 8" id="KW-0812">Transmembrane</keyword>
<comment type="subcellular location">
    <subcellularLocation>
        <location evidence="1">Cell membrane</location>
        <topology evidence="1">Multi-pass membrane protein</topology>
    </subcellularLocation>
</comment>
<dbReference type="PANTHER" id="PTHR10464:SF4">
    <property type="entry name" value="UREA TRANSPORTER"/>
    <property type="match status" value="1"/>
</dbReference>
<dbReference type="InterPro" id="IPR004937">
    <property type="entry name" value="Urea_transporter"/>
</dbReference>
<proteinExistence type="inferred from homology"/>
<keyword evidence="6 8" id="KW-0472">Membrane</keyword>
<comment type="caution">
    <text evidence="9">The sequence shown here is derived from an EMBL/GenBank/DDBJ whole genome shotgun (WGS) entry which is preliminary data.</text>
</comment>
<reference evidence="9 10" key="1">
    <citation type="submission" date="2019-09" db="EMBL/GenBank/DDBJ databases">
        <title>Draft genome sequence of the thermophilic Saccharopolyspora hirsuta VKM Ac-666T.</title>
        <authorList>
            <person name="Lobastova T.G."/>
            <person name="Fokina V."/>
            <person name="Bragin E.Y."/>
            <person name="Shtratnikova V.Y."/>
            <person name="Starodumova I.P."/>
            <person name="Tarlachkov S.V."/>
            <person name="Donova M.V."/>
        </authorList>
    </citation>
    <scope>NUCLEOTIDE SEQUENCE [LARGE SCALE GENOMIC DNA]</scope>
    <source>
        <strain evidence="9 10">VKM Ac-666</strain>
    </source>
</reference>
<dbReference type="GO" id="GO:0015204">
    <property type="term" value="F:urea transmembrane transporter activity"/>
    <property type="evidence" value="ECO:0007669"/>
    <property type="project" value="InterPro"/>
</dbReference>
<evidence type="ECO:0000256" key="8">
    <source>
        <dbReference type="SAM" id="Phobius"/>
    </source>
</evidence>
<keyword evidence="3" id="KW-1003">Cell membrane</keyword>
<evidence type="ECO:0000256" key="1">
    <source>
        <dbReference type="ARBA" id="ARBA00004651"/>
    </source>
</evidence>